<evidence type="ECO:0000313" key="2">
    <source>
        <dbReference type="EMBL" id="TLX45187.1"/>
    </source>
</evidence>
<accession>A0A5R9PYI6</accession>
<dbReference type="AlphaFoldDB" id="A0A5R9PYI6"/>
<feature type="signal peptide" evidence="1">
    <location>
        <begin position="1"/>
        <end position="28"/>
    </location>
</feature>
<evidence type="ECO:0000313" key="3">
    <source>
        <dbReference type="Proteomes" id="UP000309186"/>
    </source>
</evidence>
<reference evidence="2 3" key="1">
    <citation type="submission" date="2018-01" db="EMBL/GenBank/DDBJ databases">
        <title>Co-occurrence of chitin degradation, pigmentation and bioactivity in marine Pseudoalteromonas.</title>
        <authorList>
            <person name="Paulsen S."/>
            <person name="Gram L."/>
            <person name="Machado H."/>
        </authorList>
    </citation>
    <scope>NUCLEOTIDE SEQUENCE [LARGE SCALE GENOMIC DNA]</scope>
    <source>
        <strain evidence="2 3">S3663</strain>
    </source>
</reference>
<comment type="caution">
    <text evidence="2">The sequence shown here is derived from an EMBL/GenBank/DDBJ whole genome shotgun (WGS) entry which is preliminary data.</text>
</comment>
<keyword evidence="1" id="KW-0732">Signal</keyword>
<feature type="chain" id="PRO_5024431901" description="DUF3829 domain-containing protein" evidence="1">
    <location>
        <begin position="29"/>
        <end position="334"/>
    </location>
</feature>
<dbReference type="Proteomes" id="UP000309186">
    <property type="component" value="Unassembled WGS sequence"/>
</dbReference>
<evidence type="ECO:0000256" key="1">
    <source>
        <dbReference type="SAM" id="SignalP"/>
    </source>
</evidence>
<gene>
    <name evidence="2" type="ORF">C1E24_20260</name>
</gene>
<sequence>MELLKMRRTAIVLAITALSLSGCKTLDAVPGGLGDLVGSKQVDQAQVQAAYSKAQEAYTSAQTAMQNASSQSLSDYDPERVQDANKIWSDLQEEFAELQAKPERALDKASLFSSNTVADEVMEQSQNIIALITSAENSKNAIVAVLEPIRAHFLVLDNIETQKNFSKQYTQLVERHDELKALLIEGEQAKVEEYLPEFSQRLHNLEQDAVEQFYLGEVFSKLKSLANSEKSEVLPSVYADVKDTAETAQAFARNNVRDYDGIKDKTRLAELQIQRINSLFSEHKSREQALKSESVEAQLLALETQLFQLTQKAGLGDLRHLSFSDQLNELKKAL</sequence>
<proteinExistence type="predicted"/>
<organism evidence="2 3">
    <name type="scientific">Pseudoalteromonas phenolica</name>
    <dbReference type="NCBI Taxonomy" id="161398"/>
    <lineage>
        <taxon>Bacteria</taxon>
        <taxon>Pseudomonadati</taxon>
        <taxon>Pseudomonadota</taxon>
        <taxon>Gammaproteobacteria</taxon>
        <taxon>Alteromonadales</taxon>
        <taxon>Pseudoalteromonadaceae</taxon>
        <taxon>Pseudoalteromonas</taxon>
    </lineage>
</organism>
<dbReference type="PROSITE" id="PS51257">
    <property type="entry name" value="PROKAR_LIPOPROTEIN"/>
    <property type="match status" value="1"/>
</dbReference>
<protein>
    <recommendedName>
        <fullName evidence="4">DUF3829 domain-containing protein</fullName>
    </recommendedName>
</protein>
<dbReference type="EMBL" id="PPSW01000050">
    <property type="protein sequence ID" value="TLX45187.1"/>
    <property type="molecule type" value="Genomic_DNA"/>
</dbReference>
<evidence type="ECO:0008006" key="4">
    <source>
        <dbReference type="Google" id="ProtNLM"/>
    </source>
</evidence>
<name>A0A5R9PYI6_9GAMM</name>